<name>A0A2G4SWS9_RHIZD</name>
<dbReference type="GeneID" id="35444121"/>
<dbReference type="RefSeq" id="XP_023466534.1">
    <property type="nucleotide sequence ID" value="XM_023613132.1"/>
</dbReference>
<dbReference type="EMBL" id="KZ303849">
    <property type="protein sequence ID" value="PHZ12826.1"/>
    <property type="molecule type" value="Genomic_DNA"/>
</dbReference>
<keyword evidence="2" id="KW-1185">Reference proteome</keyword>
<evidence type="ECO:0000313" key="1">
    <source>
        <dbReference type="EMBL" id="PHZ12826.1"/>
    </source>
</evidence>
<organism evidence="1 2">
    <name type="scientific">Rhizopus microsporus ATCC 52813</name>
    <dbReference type="NCBI Taxonomy" id="1340429"/>
    <lineage>
        <taxon>Eukaryota</taxon>
        <taxon>Fungi</taxon>
        <taxon>Fungi incertae sedis</taxon>
        <taxon>Mucoromycota</taxon>
        <taxon>Mucoromycotina</taxon>
        <taxon>Mucoromycetes</taxon>
        <taxon>Mucorales</taxon>
        <taxon>Mucorineae</taxon>
        <taxon>Rhizopodaceae</taxon>
        <taxon>Rhizopus</taxon>
    </lineage>
</organism>
<accession>A0A2G4SWS9</accession>
<dbReference type="AlphaFoldDB" id="A0A2G4SWS9"/>
<proteinExistence type="predicted"/>
<feature type="non-terminal residue" evidence="1">
    <location>
        <position position="1"/>
    </location>
</feature>
<gene>
    <name evidence="1" type="ORF">RHIMIDRAFT_283558</name>
</gene>
<reference evidence="1 2" key="1">
    <citation type="journal article" date="2016" name="Proc. Natl. Acad. Sci. U.S.A.">
        <title>Lipid metabolic changes in an early divergent fungus govern the establishment of a mutualistic symbiosis with endobacteria.</title>
        <authorList>
            <person name="Lastovetsky O.A."/>
            <person name="Gaspar M.L."/>
            <person name="Mondo S.J."/>
            <person name="LaButti K.M."/>
            <person name="Sandor L."/>
            <person name="Grigoriev I.V."/>
            <person name="Henry S.A."/>
            <person name="Pawlowska T.E."/>
        </authorList>
    </citation>
    <scope>NUCLEOTIDE SEQUENCE [LARGE SCALE GENOMIC DNA]</scope>
    <source>
        <strain evidence="1 2">ATCC 52813</strain>
    </source>
</reference>
<dbReference type="Proteomes" id="UP000242254">
    <property type="component" value="Unassembled WGS sequence"/>
</dbReference>
<sequence length="67" mass="7423">VCWHVCGMRLADTLKVLLKSSVLTKTAIASQGKNNITETSVTIFDWYNSSNPFHCWKVVCASVASFN</sequence>
<evidence type="ECO:0000313" key="2">
    <source>
        <dbReference type="Proteomes" id="UP000242254"/>
    </source>
</evidence>
<protein>
    <submittedName>
        <fullName evidence="1">Uncharacterized protein</fullName>
    </submittedName>
</protein>